<reference evidence="2" key="1">
    <citation type="journal article" date="2021" name="PeerJ">
        <title>Extensive microbial diversity within the chicken gut microbiome revealed by metagenomics and culture.</title>
        <authorList>
            <person name="Gilroy R."/>
            <person name="Ravi A."/>
            <person name="Getino M."/>
            <person name="Pursley I."/>
            <person name="Horton D.L."/>
            <person name="Alikhan N.F."/>
            <person name="Baker D."/>
            <person name="Gharbi K."/>
            <person name="Hall N."/>
            <person name="Watson M."/>
            <person name="Adriaenssens E.M."/>
            <person name="Foster-Nyarko E."/>
            <person name="Jarju S."/>
            <person name="Secka A."/>
            <person name="Antonio M."/>
            <person name="Oren A."/>
            <person name="Chaudhuri R.R."/>
            <person name="La Ragione R."/>
            <person name="Hildebrand F."/>
            <person name="Pallen M.J."/>
        </authorList>
    </citation>
    <scope>NUCLEOTIDE SEQUENCE</scope>
    <source>
        <strain evidence="2">ChiHjej11B10-19426</strain>
    </source>
</reference>
<dbReference type="Gene3D" id="1.20.5.170">
    <property type="match status" value="1"/>
</dbReference>
<gene>
    <name evidence="2" type="primary">meaB</name>
    <name evidence="2" type="ORF">H9816_08165</name>
</gene>
<dbReference type="CDD" id="cd03114">
    <property type="entry name" value="MMAA-like"/>
    <property type="match status" value="1"/>
</dbReference>
<keyword evidence="2" id="KW-0378">Hydrolase</keyword>
<comment type="caution">
    <text evidence="2">The sequence shown here is derived from an EMBL/GenBank/DDBJ whole genome shotgun (WGS) entry which is preliminary data.</text>
</comment>
<name>A0A9D2DEZ3_9BACT</name>
<dbReference type="PANTHER" id="PTHR23408">
    <property type="entry name" value="METHYLMALONYL-COA MUTASE"/>
    <property type="match status" value="1"/>
</dbReference>
<dbReference type="PANTHER" id="PTHR23408:SF3">
    <property type="entry name" value="METHYLMALONIC ACIDURIA TYPE A PROTEIN, MITOCHONDRIAL"/>
    <property type="match status" value="1"/>
</dbReference>
<protein>
    <submittedName>
        <fullName evidence="2">Methylmalonyl Co-A mutase-associated GTPase MeaB</fullName>
        <ecNumber evidence="2">3.6.5.-</ecNumber>
    </submittedName>
</protein>
<dbReference type="Gene3D" id="3.40.50.300">
    <property type="entry name" value="P-loop containing nucleotide triphosphate hydrolases"/>
    <property type="match status" value="1"/>
</dbReference>
<dbReference type="GO" id="GO:0003924">
    <property type="term" value="F:GTPase activity"/>
    <property type="evidence" value="ECO:0007669"/>
    <property type="project" value="InterPro"/>
</dbReference>
<accession>A0A9D2DEZ3</accession>
<dbReference type="GO" id="GO:0005737">
    <property type="term" value="C:cytoplasm"/>
    <property type="evidence" value="ECO:0007669"/>
    <property type="project" value="TreeGrafter"/>
</dbReference>
<dbReference type="Gene3D" id="1.10.287.130">
    <property type="match status" value="1"/>
</dbReference>
<proteinExistence type="inferred from homology"/>
<dbReference type="NCBIfam" id="TIGR00750">
    <property type="entry name" value="lao"/>
    <property type="match status" value="1"/>
</dbReference>
<dbReference type="InterPro" id="IPR027417">
    <property type="entry name" value="P-loop_NTPase"/>
</dbReference>
<sequence>MDYNEHWEHQHKAEHTDSALNVTEGVEAQPVVNPNFHRKRRPTLTVDQYVEGILAGNITVLSQAITLVESNRPEHYEQAQQIIERCLPHSGNSIRVGITGVPGAGKSTFIEAIGGMVTSLGHRLAVLAIDPSSERSGGSILGDKTRMESISSNPDVFIRPSPSAGSLGGVARKTRETVILCEAAGFDTIFIETVGVGQSETAVHSMVDIFMLLQISGAGDELQGIKRGIMEMADMVVITKADGENLTKAKLAKRQIENALHLFPEPDSGWRPQVLTSSAVDGSGLQEVWTGVTDFIAFTRRNGFFRANRNRQSKYWMYESINEALRNSFYRDPHIEAELPRFERKVLESRMSSFIAAKELLNLYFGDLKREA</sequence>
<dbReference type="InterPro" id="IPR005129">
    <property type="entry name" value="GTPase_ArgK"/>
</dbReference>
<reference evidence="2" key="2">
    <citation type="submission" date="2021-04" db="EMBL/GenBank/DDBJ databases">
        <authorList>
            <person name="Gilroy R."/>
        </authorList>
    </citation>
    <scope>NUCLEOTIDE SEQUENCE</scope>
    <source>
        <strain evidence="2">ChiHjej11B10-19426</strain>
    </source>
</reference>
<comment type="similarity">
    <text evidence="1">Belongs to the SIMIBI class G3E GTPase family. ArgK/MeaB subfamily.</text>
</comment>
<dbReference type="SUPFAM" id="SSF52540">
    <property type="entry name" value="P-loop containing nucleoside triphosphate hydrolases"/>
    <property type="match status" value="1"/>
</dbReference>
<dbReference type="Proteomes" id="UP000824014">
    <property type="component" value="Unassembled WGS sequence"/>
</dbReference>
<dbReference type="GO" id="GO:0005525">
    <property type="term" value="F:GTP binding"/>
    <property type="evidence" value="ECO:0007669"/>
    <property type="project" value="InterPro"/>
</dbReference>
<organism evidence="2 3">
    <name type="scientific">Candidatus Tidjanibacter faecipullorum</name>
    <dbReference type="NCBI Taxonomy" id="2838766"/>
    <lineage>
        <taxon>Bacteria</taxon>
        <taxon>Pseudomonadati</taxon>
        <taxon>Bacteroidota</taxon>
        <taxon>Bacteroidia</taxon>
        <taxon>Bacteroidales</taxon>
        <taxon>Rikenellaceae</taxon>
        <taxon>Tidjanibacter</taxon>
    </lineage>
</organism>
<dbReference type="EC" id="3.6.5.-" evidence="2"/>
<evidence type="ECO:0000313" key="2">
    <source>
        <dbReference type="EMBL" id="HIZ15861.1"/>
    </source>
</evidence>
<dbReference type="EMBL" id="DXCC01000031">
    <property type="protein sequence ID" value="HIZ15861.1"/>
    <property type="molecule type" value="Genomic_DNA"/>
</dbReference>
<evidence type="ECO:0000313" key="3">
    <source>
        <dbReference type="Proteomes" id="UP000824014"/>
    </source>
</evidence>
<dbReference type="NCBIfam" id="NF006958">
    <property type="entry name" value="PRK09435.1"/>
    <property type="match status" value="1"/>
</dbReference>
<evidence type="ECO:0000256" key="1">
    <source>
        <dbReference type="ARBA" id="ARBA00009625"/>
    </source>
</evidence>
<dbReference type="AlphaFoldDB" id="A0A9D2DEZ3"/>
<dbReference type="Pfam" id="PF03308">
    <property type="entry name" value="MeaB"/>
    <property type="match status" value="1"/>
</dbReference>